<dbReference type="EMBL" id="RBLC01000001">
    <property type="protein sequence ID" value="RKS26771.1"/>
    <property type="molecule type" value="Genomic_DNA"/>
</dbReference>
<evidence type="ECO:0000313" key="2">
    <source>
        <dbReference type="Proteomes" id="UP000277579"/>
    </source>
</evidence>
<proteinExistence type="predicted"/>
<keyword evidence="1" id="KW-0808">Transferase</keyword>
<sequence length="304" mass="34448">MKKTFYSNGKLLITGEYVVLDGAKALALPTKFGQNLIIESGNKKQIEWKSFDKDGSIWFEDSIPFESIIKKETFLSDKIKNTLVEILHEAYLLNPKFIEESEGYNITTELTFPKFWGLGTSSTLINNIAQWLNIDAFELLRTSFGGSGYDIACAQKDVPILYQLENGKPIIHKVSFNPEFTSNLYFVYLNKKQSSKAAIASYYSKQNNISEVVKKIDKITEAVLVADNLKAFAYQIEKHEMIMSDVLEMQTIQEAYFSDFKGVVKSLGAWGGDFVMAISKENPAAYFKEKGFPTLLTFDEMILK</sequence>
<accession>A0A495MLE0</accession>
<dbReference type="Proteomes" id="UP000277579">
    <property type="component" value="Unassembled WGS sequence"/>
</dbReference>
<keyword evidence="1" id="KW-0418">Kinase</keyword>
<protein>
    <submittedName>
        <fullName evidence="1">Mevalonate kinase</fullName>
    </submittedName>
</protein>
<dbReference type="RefSeq" id="WP_121376066.1">
    <property type="nucleotide sequence ID" value="NZ_RBLC01000001.1"/>
</dbReference>
<comment type="caution">
    <text evidence="1">The sequence shown here is derived from an EMBL/GenBank/DDBJ whole genome shotgun (WGS) entry which is preliminary data.</text>
</comment>
<dbReference type="AlphaFoldDB" id="A0A495MLE0"/>
<evidence type="ECO:0000313" key="1">
    <source>
        <dbReference type="EMBL" id="RKS26771.1"/>
    </source>
</evidence>
<gene>
    <name evidence="1" type="ORF">CLV94_1841</name>
</gene>
<reference evidence="1 2" key="1">
    <citation type="submission" date="2018-10" db="EMBL/GenBank/DDBJ databases">
        <title>Genomic Encyclopedia of Archaeal and Bacterial Type Strains, Phase II (KMG-II): from individual species to whole genera.</title>
        <authorList>
            <person name="Goeker M."/>
        </authorList>
    </citation>
    <scope>NUCLEOTIDE SEQUENCE [LARGE SCALE GENOMIC DNA]</scope>
    <source>
        <strain evidence="1 2">DSM 29537</strain>
    </source>
</reference>
<name>A0A495MLE0_9FLAO</name>
<dbReference type="Gene3D" id="3.30.230.10">
    <property type="match status" value="1"/>
</dbReference>
<dbReference type="NCBIfam" id="NF040656">
    <property type="entry name" value="GHMP_GYDIA"/>
    <property type="match status" value="1"/>
</dbReference>
<dbReference type="InterPro" id="IPR047765">
    <property type="entry name" value="GHMP_GYDIA-like"/>
</dbReference>
<organism evidence="1 2">
    <name type="scientific">Flavobacterium endophyticum</name>
    <dbReference type="NCBI Taxonomy" id="1540163"/>
    <lineage>
        <taxon>Bacteria</taxon>
        <taxon>Pseudomonadati</taxon>
        <taxon>Bacteroidota</taxon>
        <taxon>Flavobacteriia</taxon>
        <taxon>Flavobacteriales</taxon>
        <taxon>Flavobacteriaceae</taxon>
        <taxon>Flavobacterium</taxon>
    </lineage>
</organism>
<dbReference type="OrthoDB" id="5288719at2"/>
<dbReference type="GO" id="GO:0016301">
    <property type="term" value="F:kinase activity"/>
    <property type="evidence" value="ECO:0007669"/>
    <property type="project" value="UniProtKB-KW"/>
</dbReference>
<dbReference type="InterPro" id="IPR020568">
    <property type="entry name" value="Ribosomal_Su5_D2-typ_SF"/>
</dbReference>
<dbReference type="InterPro" id="IPR014721">
    <property type="entry name" value="Ribsml_uS5_D2-typ_fold_subgr"/>
</dbReference>
<dbReference type="SUPFAM" id="SSF54211">
    <property type="entry name" value="Ribosomal protein S5 domain 2-like"/>
    <property type="match status" value="1"/>
</dbReference>
<keyword evidence="2" id="KW-1185">Reference proteome</keyword>